<dbReference type="Proteomes" id="UP000054976">
    <property type="component" value="Unassembled WGS sequence"/>
</dbReference>
<evidence type="ECO:0000313" key="2">
    <source>
        <dbReference type="Proteomes" id="UP000054976"/>
    </source>
</evidence>
<dbReference type="Gene3D" id="3.40.50.300">
    <property type="entry name" value="P-loop containing nucleotide triphosphate hydrolases"/>
    <property type="match status" value="1"/>
</dbReference>
<name>A0A0U9HS91_9BACT</name>
<gene>
    <name evidence="1" type="ORF">TAGGR_3175</name>
</gene>
<dbReference type="OrthoDB" id="5401711at2"/>
<evidence type="ECO:0000313" key="1">
    <source>
        <dbReference type="EMBL" id="GAQ95700.1"/>
    </source>
</evidence>
<dbReference type="InterPro" id="IPR027417">
    <property type="entry name" value="P-loop_NTPase"/>
</dbReference>
<organism evidence="1 2">
    <name type="scientific">Thermodesulfovibrio aggregans</name>
    <dbReference type="NCBI Taxonomy" id="86166"/>
    <lineage>
        <taxon>Bacteria</taxon>
        <taxon>Pseudomonadati</taxon>
        <taxon>Nitrospirota</taxon>
        <taxon>Thermodesulfovibrionia</taxon>
        <taxon>Thermodesulfovibrionales</taxon>
        <taxon>Thermodesulfovibrionaceae</taxon>
        <taxon>Thermodesulfovibrio</taxon>
    </lineage>
</organism>
<proteinExistence type="predicted"/>
<dbReference type="AlphaFoldDB" id="A0A0U9HS91"/>
<dbReference type="STRING" id="86166.TAGGR_3175"/>
<accession>A0A0U9HS91</accession>
<dbReference type="RefSeq" id="WP_059177127.1">
    <property type="nucleotide sequence ID" value="NZ_BCNO01000003.1"/>
</dbReference>
<comment type="caution">
    <text evidence="1">The sequence shown here is derived from an EMBL/GenBank/DDBJ whole genome shotgun (WGS) entry which is preliminary data.</text>
</comment>
<evidence type="ECO:0008006" key="3">
    <source>
        <dbReference type="Google" id="ProtNLM"/>
    </source>
</evidence>
<protein>
    <recommendedName>
        <fullName evidence="3">Dephospho-CoA kinase</fullName>
    </recommendedName>
</protein>
<reference evidence="2" key="1">
    <citation type="submission" date="2016-01" db="EMBL/GenBank/DDBJ databases">
        <title>Draft genome sequence of Thermodesulfovibrio aggregans strain TGE-P1.</title>
        <authorList>
            <person name="Sekiguchi Y."/>
            <person name="Ohashi A."/>
            <person name="Matsuura N."/>
            <person name="Tourlousse M.D."/>
        </authorList>
    </citation>
    <scope>NUCLEOTIDE SEQUENCE [LARGE SCALE GENOMIC DNA]</scope>
    <source>
        <strain evidence="2">TGE-P1</strain>
    </source>
</reference>
<keyword evidence="2" id="KW-1185">Reference proteome</keyword>
<sequence>MNKIILIGLIGKEGSGRALVADYLVIKHGFVKCSFENFIKHILLMAKMCNVNELFVEKTFYSRWLILKLREILREYIDKNYLVRKMLAKIGELLSHGYKKIVIEDIRFENEAELIKLFNGKLVKIIRTFPFPSTTHFSSVEKFIDTLPYDYILENRPKLEDLCMQIEDLLLSIYSGGIK</sequence>
<dbReference type="EMBL" id="BCNO01000003">
    <property type="protein sequence ID" value="GAQ95700.1"/>
    <property type="molecule type" value="Genomic_DNA"/>
</dbReference>